<dbReference type="InterPro" id="IPR003488">
    <property type="entry name" value="DprA"/>
</dbReference>
<dbReference type="InterPro" id="IPR036388">
    <property type="entry name" value="WH-like_DNA-bd_sf"/>
</dbReference>
<dbReference type="GO" id="GO:0009294">
    <property type="term" value="P:DNA-mediated transformation"/>
    <property type="evidence" value="ECO:0007669"/>
    <property type="project" value="InterPro"/>
</dbReference>
<dbReference type="RefSeq" id="WP_183495307.1">
    <property type="nucleotide sequence ID" value="NZ_JACIFF010000003.1"/>
</dbReference>
<dbReference type="PANTHER" id="PTHR43022">
    <property type="entry name" value="PROTEIN SMF"/>
    <property type="match status" value="1"/>
</dbReference>
<protein>
    <submittedName>
        <fullName evidence="4">DNA processing protein</fullName>
    </submittedName>
</protein>
<gene>
    <name evidence="4" type="ORF">GGR28_001683</name>
</gene>
<feature type="domain" description="Smf/DprA SLOG" evidence="2">
    <location>
        <begin position="80"/>
        <end position="290"/>
    </location>
</feature>
<organism evidence="4 5">
    <name type="scientific">Neolewinella aquimaris</name>
    <dbReference type="NCBI Taxonomy" id="1835722"/>
    <lineage>
        <taxon>Bacteria</taxon>
        <taxon>Pseudomonadati</taxon>
        <taxon>Bacteroidota</taxon>
        <taxon>Saprospiria</taxon>
        <taxon>Saprospirales</taxon>
        <taxon>Lewinellaceae</taxon>
        <taxon>Neolewinella</taxon>
    </lineage>
</organism>
<reference evidence="4 5" key="1">
    <citation type="submission" date="2020-08" db="EMBL/GenBank/DDBJ databases">
        <title>Genomic Encyclopedia of Type Strains, Phase IV (KMG-IV): sequencing the most valuable type-strain genomes for metagenomic binning, comparative biology and taxonomic classification.</title>
        <authorList>
            <person name="Goeker M."/>
        </authorList>
    </citation>
    <scope>NUCLEOTIDE SEQUENCE [LARGE SCALE GENOMIC DNA]</scope>
    <source>
        <strain evidence="4 5">DSM 105137</strain>
    </source>
</reference>
<dbReference type="InterPro" id="IPR010994">
    <property type="entry name" value="RuvA_2-like"/>
</dbReference>
<name>A0A840EDQ5_9BACT</name>
<proteinExistence type="inferred from homology"/>
<evidence type="ECO:0000313" key="4">
    <source>
        <dbReference type="EMBL" id="MBB4079066.1"/>
    </source>
</evidence>
<dbReference type="NCBIfam" id="TIGR00732">
    <property type="entry name" value="dprA"/>
    <property type="match status" value="1"/>
</dbReference>
<evidence type="ECO:0000256" key="1">
    <source>
        <dbReference type="ARBA" id="ARBA00006525"/>
    </source>
</evidence>
<evidence type="ECO:0000313" key="5">
    <source>
        <dbReference type="Proteomes" id="UP000576209"/>
    </source>
</evidence>
<sequence>MSSEEYAAVALSRVPAIGPKLFRLLVRHFGSPAAVLEAGRRELLEIPGIAERTATQFEGTQHLREAERIGQFCTSHRVNVLFWSGEAYPFPLAKYDTAPAVLYHYGTTDFTNTRSVAIVGTRRMSALGAQQVERIIDPLAGSGVLVVSGLAYGVDITAHRRSMQFGLPTLAVLGSGLQHIYPRTHRKVALEMAERGGGLLTEYPPWQSPEREHFPARNRIVAMLADITVVVESDTSGGSMITANMAHGYGRRVGACPGRGGDSRTAGCNALIKSGRAHLIEGGDDILRLLNWQSGAASSQLRLFDLEPGERQLVDLLRTEESLAIDDLIRGMELPPTKLAGTLLTLEMKGIITALPGQRYRVASG</sequence>
<comment type="similarity">
    <text evidence="1">Belongs to the DprA/Smf family.</text>
</comment>
<dbReference type="Proteomes" id="UP000576209">
    <property type="component" value="Unassembled WGS sequence"/>
</dbReference>
<dbReference type="SUPFAM" id="SSF102405">
    <property type="entry name" value="MCP/YpsA-like"/>
    <property type="match status" value="1"/>
</dbReference>
<accession>A0A840EDQ5</accession>
<dbReference type="AlphaFoldDB" id="A0A840EDQ5"/>
<dbReference type="Pfam" id="PF17782">
    <property type="entry name" value="WHD_DprA"/>
    <property type="match status" value="1"/>
</dbReference>
<evidence type="ECO:0000259" key="2">
    <source>
        <dbReference type="Pfam" id="PF02481"/>
    </source>
</evidence>
<dbReference type="InterPro" id="IPR041614">
    <property type="entry name" value="DprA_WH"/>
</dbReference>
<dbReference type="Gene3D" id="3.40.50.450">
    <property type="match status" value="1"/>
</dbReference>
<dbReference type="SUPFAM" id="SSF47781">
    <property type="entry name" value="RuvA domain 2-like"/>
    <property type="match status" value="1"/>
</dbReference>
<dbReference type="Pfam" id="PF02481">
    <property type="entry name" value="DNA_processg_A"/>
    <property type="match status" value="1"/>
</dbReference>
<comment type="caution">
    <text evidence="4">The sequence shown here is derived from an EMBL/GenBank/DDBJ whole genome shotgun (WGS) entry which is preliminary data.</text>
</comment>
<dbReference type="Gene3D" id="1.10.10.10">
    <property type="entry name" value="Winged helix-like DNA-binding domain superfamily/Winged helix DNA-binding domain"/>
    <property type="match status" value="1"/>
</dbReference>
<feature type="domain" description="DprA winged helix" evidence="3">
    <location>
        <begin position="304"/>
        <end position="358"/>
    </location>
</feature>
<dbReference type="InterPro" id="IPR057666">
    <property type="entry name" value="DrpA_SLOG"/>
</dbReference>
<keyword evidence="5" id="KW-1185">Reference proteome</keyword>
<dbReference type="PANTHER" id="PTHR43022:SF1">
    <property type="entry name" value="PROTEIN SMF"/>
    <property type="match status" value="1"/>
</dbReference>
<evidence type="ECO:0000259" key="3">
    <source>
        <dbReference type="Pfam" id="PF17782"/>
    </source>
</evidence>
<dbReference type="EMBL" id="JACIFF010000003">
    <property type="protein sequence ID" value="MBB4079066.1"/>
    <property type="molecule type" value="Genomic_DNA"/>
</dbReference>
<dbReference type="Pfam" id="PF14520">
    <property type="entry name" value="HHH_5"/>
    <property type="match status" value="1"/>
</dbReference>